<feature type="non-terminal residue" evidence="2">
    <location>
        <position position="705"/>
    </location>
</feature>
<gene>
    <name evidence="2" type="ORF">AVDCRST_MAG68-1616</name>
</gene>
<evidence type="ECO:0000313" key="2">
    <source>
        <dbReference type="EMBL" id="CAA9315207.1"/>
    </source>
</evidence>
<dbReference type="EMBL" id="CADCTW010000085">
    <property type="protein sequence ID" value="CAA9315207.1"/>
    <property type="molecule type" value="Genomic_DNA"/>
</dbReference>
<feature type="region of interest" description="Disordered" evidence="1">
    <location>
        <begin position="1"/>
        <end position="421"/>
    </location>
</feature>
<name>A0A6J4KTU6_9BACT</name>
<evidence type="ECO:0000256" key="1">
    <source>
        <dbReference type="SAM" id="MobiDB-lite"/>
    </source>
</evidence>
<accession>A0A6J4KTU6</accession>
<dbReference type="EC" id="1.17.1.4" evidence="2"/>
<feature type="compositionally biased region" description="Basic and acidic residues" evidence="1">
    <location>
        <begin position="452"/>
        <end position="470"/>
    </location>
</feature>
<feature type="compositionally biased region" description="Basic residues" evidence="1">
    <location>
        <begin position="140"/>
        <end position="153"/>
    </location>
</feature>
<feature type="compositionally biased region" description="Basic and acidic residues" evidence="1">
    <location>
        <begin position="582"/>
        <end position="592"/>
    </location>
</feature>
<organism evidence="2">
    <name type="scientific">uncultured Gemmatimonadota bacterium</name>
    <dbReference type="NCBI Taxonomy" id="203437"/>
    <lineage>
        <taxon>Bacteria</taxon>
        <taxon>Pseudomonadati</taxon>
        <taxon>Gemmatimonadota</taxon>
        <taxon>environmental samples</taxon>
    </lineage>
</organism>
<feature type="compositionally biased region" description="Basic residues" evidence="1">
    <location>
        <begin position="671"/>
        <end position="685"/>
    </location>
</feature>
<feature type="compositionally biased region" description="Basic residues" evidence="1">
    <location>
        <begin position="522"/>
        <end position="534"/>
    </location>
</feature>
<dbReference type="AlphaFoldDB" id="A0A6J4KTU6"/>
<feature type="compositionally biased region" description="Basic and acidic residues" evidence="1">
    <location>
        <begin position="211"/>
        <end position="222"/>
    </location>
</feature>
<keyword evidence="2" id="KW-0560">Oxidoreductase</keyword>
<protein>
    <submittedName>
        <fullName evidence="2">Xanthine dehydrogenase, molybdenum binding subunit</fullName>
        <ecNumber evidence="2">1.17.1.4</ecNumber>
    </submittedName>
</protein>
<feature type="compositionally biased region" description="Basic residues" evidence="1">
    <location>
        <begin position="345"/>
        <end position="354"/>
    </location>
</feature>
<sequence length="705" mass="76697">DPSRRPERIAQRRDGQDHRHGPVRGRPELPRDAVRPDDPLHDPQGPRPLRRAGLRSRGVHHRGLPRHPRAALQLRGADRGRPAVPGGGGDQPLRRAHPPPRPRRPRAADGRRGARGVRRGGAGAGSRKVAHDLQDDPHQQGRRGGGHVHRRPGDRRDVPHGPPGARLHRDQRRHRRPRGGGDDHPRVDAVPVLRAQGHQGAPAALRRARARGADGDGGRVRGEGGVSQHPGGARGAAGPQGRPPGEDGVRPRGGHDRHHQAPSVHHPPPHGRDERRAPGGDGDRRADGRGRIRHPEPRGAVSWLHPRGGALPVRQHAHPGARGDDQHAPQRRLPRLRRAADAVRHRGAHGPHRRGAGDGPRAPPRAQRAAPRRHQRDRAGHGRGLQRPGVAEGGRGALGLPPQTCRVRGKQPRDRPFPLLPRLRLHGQWRDLPVFQGHAGGHRDRRAHPRGQRGDGPGHAHHARADRGGRAGDPLRGGGDRAAGHAPGARQRPHGGVAHLHGGRPHPAALRGGDARADRRHDARRVRPRARGALHHQAVPEAGRDLLGRHRVHRGRLRRVRLGVRRGRSGAGPGHLRGQAAAHDHRPRDRQGHPPVHGGGADRGRYGAGGGVGAQRERGDEGRGHGQPHPHQLHHPHHTGHAAHGRDRAGESERVRSLRRQGRGRDADRRPRPRAHQRHPPHRAGRALDPGDPRSRHGGGMRFTL</sequence>
<feature type="compositionally biased region" description="Basic and acidic residues" evidence="1">
    <location>
        <begin position="244"/>
        <end position="254"/>
    </location>
</feature>
<feature type="compositionally biased region" description="Basic residues" evidence="1">
    <location>
        <begin position="48"/>
        <end position="69"/>
    </location>
</feature>
<feature type="compositionally biased region" description="Basic residues" evidence="1">
    <location>
        <begin position="94"/>
        <end position="105"/>
    </location>
</feature>
<feature type="compositionally biased region" description="Basic and acidic residues" evidence="1">
    <location>
        <begin position="1"/>
        <end position="41"/>
    </location>
</feature>
<feature type="non-terminal residue" evidence="2">
    <location>
        <position position="1"/>
    </location>
</feature>
<reference evidence="2" key="1">
    <citation type="submission" date="2020-02" db="EMBL/GenBank/DDBJ databases">
        <authorList>
            <person name="Meier V. D."/>
        </authorList>
    </citation>
    <scope>NUCLEOTIDE SEQUENCE</scope>
    <source>
        <strain evidence="2">AVDCRST_MAG68</strain>
    </source>
</reference>
<feature type="compositionally biased region" description="Basic residues" evidence="1">
    <location>
        <begin position="169"/>
        <end position="178"/>
    </location>
</feature>
<feature type="compositionally biased region" description="Basic and acidic residues" evidence="1">
    <location>
        <begin position="615"/>
        <end position="624"/>
    </location>
</feature>
<feature type="compositionally biased region" description="Basic residues" evidence="1">
    <location>
        <begin position="626"/>
        <end position="643"/>
    </location>
</feature>
<feature type="region of interest" description="Disordered" evidence="1">
    <location>
        <begin position="561"/>
        <end position="705"/>
    </location>
</feature>
<feature type="compositionally biased region" description="Basic and acidic residues" evidence="1">
    <location>
        <begin position="270"/>
        <end position="297"/>
    </location>
</feature>
<feature type="region of interest" description="Disordered" evidence="1">
    <location>
        <begin position="434"/>
        <end position="538"/>
    </location>
</feature>
<feature type="compositionally biased region" description="Basic and acidic residues" evidence="1">
    <location>
        <begin position="129"/>
        <end position="139"/>
    </location>
</feature>
<feature type="compositionally biased region" description="Basic and acidic residues" evidence="1">
    <location>
        <begin position="644"/>
        <end position="656"/>
    </location>
</feature>
<dbReference type="GO" id="GO:0004854">
    <property type="term" value="F:xanthine dehydrogenase activity"/>
    <property type="evidence" value="ECO:0007669"/>
    <property type="project" value="UniProtKB-EC"/>
</dbReference>
<proteinExistence type="predicted"/>